<comment type="caution">
    <text evidence="2">The sequence shown here is derived from an EMBL/GenBank/DDBJ whole genome shotgun (WGS) entry which is preliminary data.</text>
</comment>
<dbReference type="EMBL" id="JAAAJB010000475">
    <property type="protein sequence ID" value="KAG0255154.1"/>
    <property type="molecule type" value="Genomic_DNA"/>
</dbReference>
<feature type="region of interest" description="Disordered" evidence="1">
    <location>
        <begin position="295"/>
        <end position="345"/>
    </location>
</feature>
<feature type="region of interest" description="Disordered" evidence="1">
    <location>
        <begin position="242"/>
        <end position="283"/>
    </location>
</feature>
<protein>
    <submittedName>
        <fullName evidence="2">Uncharacterized protein</fullName>
    </submittedName>
</protein>
<dbReference type="AlphaFoldDB" id="A0A9P6U148"/>
<sequence length="426" mass="48524">MRPTRFNSYCHKVFKRENKREPKPTFPKLLIDFAKRGIISINNLLGIGAHQEGTKNSTTSQEDAAENHDAVVSKPTTGKDNRYLDNNVDMELDDGHSVDTRKRRRSLEDEEVCDPERVKLRKHDRLALLTAASSPSKVEVATLPIASPFVQRKKHILDLTKQDNQKDLPYFATPKTDAYAYSPTPEEARGMLAIESLVRGTYLDRARQIPTAYPSQLVDYDNYKYYPPYHTIIRPVAKDVKEAKQHKPVSQQAATPYNKESRKARVPQPRYNARPSSGYNADVSDHAREENNVLQHAPHARDHRWPASPLKQRSSVSEMQLKPSRVSRGAVTKRTSPSPPQKRRPILAGRYSALDTDDEEEEINKILKEREQITVNPVLTASRATTPPAPEKRRPTLPGRYSALDTDDEEEEINKILKERVQTTRV</sequence>
<evidence type="ECO:0000313" key="2">
    <source>
        <dbReference type="EMBL" id="KAG0255154.1"/>
    </source>
</evidence>
<accession>A0A9P6U148</accession>
<reference evidence="2" key="1">
    <citation type="journal article" date="2020" name="Fungal Divers.">
        <title>Resolving the Mortierellaceae phylogeny through synthesis of multi-gene phylogenetics and phylogenomics.</title>
        <authorList>
            <person name="Vandepol N."/>
            <person name="Liber J."/>
            <person name="Desiro A."/>
            <person name="Na H."/>
            <person name="Kennedy M."/>
            <person name="Barry K."/>
            <person name="Grigoriev I.V."/>
            <person name="Miller A.N."/>
            <person name="O'Donnell K."/>
            <person name="Stajich J.E."/>
            <person name="Bonito G."/>
        </authorList>
    </citation>
    <scope>NUCLEOTIDE SEQUENCE</scope>
    <source>
        <strain evidence="2">BC1065</strain>
    </source>
</reference>
<keyword evidence="3" id="KW-1185">Reference proteome</keyword>
<feature type="compositionally biased region" description="Basic and acidic residues" evidence="1">
    <location>
        <begin position="65"/>
        <end position="83"/>
    </location>
</feature>
<name>A0A9P6U148_9FUNG</name>
<feature type="region of interest" description="Disordered" evidence="1">
    <location>
        <begin position="377"/>
        <end position="408"/>
    </location>
</feature>
<evidence type="ECO:0000256" key="1">
    <source>
        <dbReference type="SAM" id="MobiDB-lite"/>
    </source>
</evidence>
<dbReference type="Proteomes" id="UP000807716">
    <property type="component" value="Unassembled WGS sequence"/>
</dbReference>
<evidence type="ECO:0000313" key="3">
    <source>
        <dbReference type="Proteomes" id="UP000807716"/>
    </source>
</evidence>
<proteinExistence type="predicted"/>
<feature type="region of interest" description="Disordered" evidence="1">
    <location>
        <begin position="52"/>
        <end position="94"/>
    </location>
</feature>
<gene>
    <name evidence="2" type="ORF">DFQ27_006405</name>
</gene>
<organism evidence="2 3">
    <name type="scientific">Actinomortierella ambigua</name>
    <dbReference type="NCBI Taxonomy" id="1343610"/>
    <lineage>
        <taxon>Eukaryota</taxon>
        <taxon>Fungi</taxon>
        <taxon>Fungi incertae sedis</taxon>
        <taxon>Mucoromycota</taxon>
        <taxon>Mortierellomycotina</taxon>
        <taxon>Mortierellomycetes</taxon>
        <taxon>Mortierellales</taxon>
        <taxon>Mortierellaceae</taxon>
        <taxon>Actinomortierella</taxon>
    </lineage>
</organism>